<dbReference type="AlphaFoldDB" id="A0AAD8VVP9"/>
<proteinExistence type="predicted"/>
<evidence type="ECO:0000259" key="2">
    <source>
        <dbReference type="Pfam" id="PF13456"/>
    </source>
</evidence>
<evidence type="ECO:0000313" key="3">
    <source>
        <dbReference type="EMBL" id="KAK1621034.1"/>
    </source>
</evidence>
<dbReference type="PANTHER" id="PTHR48475:SF2">
    <property type="entry name" value="RIBONUCLEASE H"/>
    <property type="match status" value="1"/>
</dbReference>
<dbReference type="GO" id="GO:0003676">
    <property type="term" value="F:nucleic acid binding"/>
    <property type="evidence" value="ECO:0007669"/>
    <property type="project" value="InterPro"/>
</dbReference>
<evidence type="ECO:0000256" key="1">
    <source>
        <dbReference type="SAM" id="MobiDB-lite"/>
    </source>
</evidence>
<dbReference type="InterPro" id="IPR002156">
    <property type="entry name" value="RNaseH_domain"/>
</dbReference>
<keyword evidence="4" id="KW-1185">Reference proteome</keyword>
<dbReference type="PANTHER" id="PTHR48475">
    <property type="entry name" value="RIBONUCLEASE H"/>
    <property type="match status" value="1"/>
</dbReference>
<dbReference type="InterPro" id="IPR036397">
    <property type="entry name" value="RNaseH_sf"/>
</dbReference>
<dbReference type="EMBL" id="JAUUTY010000006">
    <property type="protein sequence ID" value="KAK1621034.1"/>
    <property type="molecule type" value="Genomic_DNA"/>
</dbReference>
<accession>A0AAD8VVP9</accession>
<sequence>MYPKKGETSRNFLSRWLACRNECENVDHTTAMHAFIGGLQRGGLLRHKLTCLANANQLTLDDMISIASDHTADDDDAGGDLAATAIPLHLQKKNRDNGNSSGSKRKNPPDDQKSGGSEMVAMAFQRGVCRWSETPCTFDRKDHPTVIPKECYALVVSPRIDGYDFSKCLMDGGASLNIMYLETLERMNLTKEQLKHSTTVSWCGSGKLRHYFQEHPVIVVSKAPLATILNNADATGRTAKWGIELSAFDINYKARTAIKSQVLADFVADWTEAPDISLEPEPETWVMHLDGSKQHQGSGAGVTLKSPIGEELQYVLQIHFQATNNMAEYEALLHGLRIAKEIGIKHIICCGDSDLVAQQVAGTWNARNSVMAAYRDEVDEIAKSFLGYEVKYVRRDDNTAADMLSKLGSGRKPIPPGIFLEHLRIPSVKGANPETQRWQSLRLEK</sequence>
<evidence type="ECO:0000313" key="4">
    <source>
        <dbReference type="Proteomes" id="UP001231189"/>
    </source>
</evidence>
<dbReference type="GO" id="GO:0004523">
    <property type="term" value="F:RNA-DNA hybrid ribonuclease activity"/>
    <property type="evidence" value="ECO:0007669"/>
    <property type="project" value="InterPro"/>
</dbReference>
<dbReference type="Gene3D" id="3.30.420.10">
    <property type="entry name" value="Ribonuclease H-like superfamily/Ribonuclease H"/>
    <property type="match status" value="1"/>
</dbReference>
<organism evidence="3 4">
    <name type="scientific">Lolium multiflorum</name>
    <name type="common">Italian ryegrass</name>
    <name type="synonym">Lolium perenne subsp. multiflorum</name>
    <dbReference type="NCBI Taxonomy" id="4521"/>
    <lineage>
        <taxon>Eukaryota</taxon>
        <taxon>Viridiplantae</taxon>
        <taxon>Streptophyta</taxon>
        <taxon>Embryophyta</taxon>
        <taxon>Tracheophyta</taxon>
        <taxon>Spermatophyta</taxon>
        <taxon>Magnoliopsida</taxon>
        <taxon>Liliopsida</taxon>
        <taxon>Poales</taxon>
        <taxon>Poaceae</taxon>
        <taxon>BOP clade</taxon>
        <taxon>Pooideae</taxon>
        <taxon>Poodae</taxon>
        <taxon>Poeae</taxon>
        <taxon>Poeae Chloroplast Group 2 (Poeae type)</taxon>
        <taxon>Loliodinae</taxon>
        <taxon>Loliinae</taxon>
        <taxon>Lolium</taxon>
    </lineage>
</organism>
<dbReference type="CDD" id="cd09279">
    <property type="entry name" value="RNase_HI_like"/>
    <property type="match status" value="1"/>
</dbReference>
<dbReference type="Proteomes" id="UP001231189">
    <property type="component" value="Unassembled WGS sequence"/>
</dbReference>
<dbReference type="Pfam" id="PF13456">
    <property type="entry name" value="RVT_3"/>
    <property type="match status" value="1"/>
</dbReference>
<reference evidence="3" key="1">
    <citation type="submission" date="2023-07" db="EMBL/GenBank/DDBJ databases">
        <title>A chromosome-level genome assembly of Lolium multiflorum.</title>
        <authorList>
            <person name="Chen Y."/>
            <person name="Copetti D."/>
            <person name="Kolliker R."/>
            <person name="Studer B."/>
        </authorList>
    </citation>
    <scope>NUCLEOTIDE SEQUENCE</scope>
    <source>
        <strain evidence="3">02402/16</strain>
        <tissue evidence="3">Leaf</tissue>
    </source>
</reference>
<protein>
    <recommendedName>
        <fullName evidence="2">RNase H type-1 domain-containing protein</fullName>
    </recommendedName>
</protein>
<dbReference type="InterPro" id="IPR012337">
    <property type="entry name" value="RNaseH-like_sf"/>
</dbReference>
<feature type="domain" description="RNase H type-1" evidence="2">
    <location>
        <begin position="290"/>
        <end position="406"/>
    </location>
</feature>
<name>A0AAD8VVP9_LOLMU</name>
<dbReference type="SUPFAM" id="SSF53098">
    <property type="entry name" value="Ribonuclease H-like"/>
    <property type="match status" value="1"/>
</dbReference>
<feature type="region of interest" description="Disordered" evidence="1">
    <location>
        <begin position="88"/>
        <end position="116"/>
    </location>
</feature>
<gene>
    <name evidence="3" type="ORF">QYE76_026551</name>
</gene>
<comment type="caution">
    <text evidence="3">The sequence shown here is derived from an EMBL/GenBank/DDBJ whole genome shotgun (WGS) entry which is preliminary data.</text>
</comment>